<protein>
    <submittedName>
        <fullName evidence="1">Uncharacterized protein</fullName>
    </submittedName>
</protein>
<name>A0ACB8XHL0_ARCLA</name>
<evidence type="ECO:0000313" key="2">
    <source>
        <dbReference type="Proteomes" id="UP001055879"/>
    </source>
</evidence>
<comment type="caution">
    <text evidence="1">The sequence shown here is derived from an EMBL/GenBank/DDBJ whole genome shotgun (WGS) entry which is preliminary data.</text>
</comment>
<reference evidence="1 2" key="2">
    <citation type="journal article" date="2022" name="Mol. Ecol. Resour.">
        <title>The genomes of chicory, endive, great burdock and yacon provide insights into Asteraceae paleo-polyploidization history and plant inulin production.</title>
        <authorList>
            <person name="Fan W."/>
            <person name="Wang S."/>
            <person name="Wang H."/>
            <person name="Wang A."/>
            <person name="Jiang F."/>
            <person name="Liu H."/>
            <person name="Zhao H."/>
            <person name="Xu D."/>
            <person name="Zhang Y."/>
        </authorList>
    </citation>
    <scope>NUCLEOTIDE SEQUENCE [LARGE SCALE GENOMIC DNA]</scope>
    <source>
        <strain evidence="2">cv. Niubang</strain>
    </source>
</reference>
<reference evidence="2" key="1">
    <citation type="journal article" date="2022" name="Mol. Ecol. Resour.">
        <title>The genomes of chicory, endive, great burdock and yacon provide insights into Asteraceae palaeo-polyploidization history and plant inulin production.</title>
        <authorList>
            <person name="Fan W."/>
            <person name="Wang S."/>
            <person name="Wang H."/>
            <person name="Wang A."/>
            <person name="Jiang F."/>
            <person name="Liu H."/>
            <person name="Zhao H."/>
            <person name="Xu D."/>
            <person name="Zhang Y."/>
        </authorList>
    </citation>
    <scope>NUCLEOTIDE SEQUENCE [LARGE SCALE GENOMIC DNA]</scope>
    <source>
        <strain evidence="2">cv. Niubang</strain>
    </source>
</reference>
<dbReference type="Proteomes" id="UP001055879">
    <property type="component" value="Linkage Group LG17"/>
</dbReference>
<sequence length="84" mass="9017">MQSAIDACSLAGGGRVVFSSGNYLTTTVFLKSRVVLEDTEDVGITGGCEINGQGLEFVVKFDERKNVMVSWNQTGAYTGDECRS</sequence>
<organism evidence="1 2">
    <name type="scientific">Arctium lappa</name>
    <name type="common">Greater burdock</name>
    <name type="synonym">Lappa major</name>
    <dbReference type="NCBI Taxonomy" id="4217"/>
    <lineage>
        <taxon>Eukaryota</taxon>
        <taxon>Viridiplantae</taxon>
        <taxon>Streptophyta</taxon>
        <taxon>Embryophyta</taxon>
        <taxon>Tracheophyta</taxon>
        <taxon>Spermatophyta</taxon>
        <taxon>Magnoliopsida</taxon>
        <taxon>eudicotyledons</taxon>
        <taxon>Gunneridae</taxon>
        <taxon>Pentapetalae</taxon>
        <taxon>asterids</taxon>
        <taxon>campanulids</taxon>
        <taxon>Asterales</taxon>
        <taxon>Asteraceae</taxon>
        <taxon>Carduoideae</taxon>
        <taxon>Cardueae</taxon>
        <taxon>Arctiinae</taxon>
        <taxon>Arctium</taxon>
    </lineage>
</organism>
<proteinExistence type="predicted"/>
<keyword evidence="2" id="KW-1185">Reference proteome</keyword>
<gene>
    <name evidence="1" type="ORF">L6452_42419</name>
</gene>
<evidence type="ECO:0000313" key="1">
    <source>
        <dbReference type="EMBL" id="KAI3667363.1"/>
    </source>
</evidence>
<accession>A0ACB8XHL0</accession>
<dbReference type="EMBL" id="CM042063">
    <property type="protein sequence ID" value="KAI3667363.1"/>
    <property type="molecule type" value="Genomic_DNA"/>
</dbReference>